<dbReference type="Proteomes" id="UP000054823">
    <property type="component" value="Unassembled WGS sequence"/>
</dbReference>
<dbReference type="EMBL" id="CYPW01000018">
    <property type="protein sequence ID" value="CUH52537.1"/>
    <property type="molecule type" value="Genomic_DNA"/>
</dbReference>
<evidence type="ECO:0000313" key="3">
    <source>
        <dbReference type="Proteomes" id="UP000054823"/>
    </source>
</evidence>
<sequence>MRVQETSLMAARRVAEPKRRARLAQKLIKRLSGTSLVTLANLVTRIAGYNLSFSYDVNSKSYVCREAELSHRFAHPKRLFTVFNGLLARGEYLRDVYLLDLVDLKDNDWVVEVGANSGDVSLAFGTLGTKVNLIAFEPAPIEFAVMSANVTNSPFLLETRVHQLALWNSSDNDLTFYVKTAKADNSLIEIPNPDQIIKVKAARLDEVLEPRNYKLLKLEAEGAEPEILEGASGIIRNFEYITVDVGFERGMRAESTILSVVTTLTSNGFELIGFNGTRFVVLFKRRD</sequence>
<dbReference type="InterPro" id="IPR053188">
    <property type="entry name" value="FkbM_Methyltransferase"/>
</dbReference>
<keyword evidence="2" id="KW-0808">Transferase</keyword>
<keyword evidence="3" id="KW-1185">Reference proteome</keyword>
<reference evidence="2 3" key="1">
    <citation type="submission" date="2015-09" db="EMBL/GenBank/DDBJ databases">
        <authorList>
            <consortium name="Swine Surveillance"/>
        </authorList>
    </citation>
    <scope>NUCLEOTIDE SEQUENCE [LARGE SCALE GENOMIC DNA]</scope>
    <source>
        <strain evidence="2 3">CECT 7688</strain>
    </source>
</reference>
<dbReference type="PANTHER" id="PTHR36973:SF4">
    <property type="entry name" value="NODULATION PROTEIN"/>
    <property type="match status" value="1"/>
</dbReference>
<dbReference type="PANTHER" id="PTHR36973">
    <property type="entry name" value="SLL1456 PROTEIN-RELATED"/>
    <property type="match status" value="1"/>
</dbReference>
<dbReference type="SUPFAM" id="SSF53335">
    <property type="entry name" value="S-adenosyl-L-methionine-dependent methyltransferases"/>
    <property type="match status" value="1"/>
</dbReference>
<dbReference type="Gene3D" id="3.40.50.150">
    <property type="entry name" value="Vaccinia Virus protein VP39"/>
    <property type="match status" value="1"/>
</dbReference>
<protein>
    <submittedName>
        <fullName evidence="2">Methyltransferase, FkbM family</fullName>
    </submittedName>
</protein>
<evidence type="ECO:0000313" key="2">
    <source>
        <dbReference type="EMBL" id="CUH52537.1"/>
    </source>
</evidence>
<dbReference type="GO" id="GO:0032259">
    <property type="term" value="P:methylation"/>
    <property type="evidence" value="ECO:0007669"/>
    <property type="project" value="UniProtKB-KW"/>
</dbReference>
<dbReference type="GO" id="GO:0008171">
    <property type="term" value="F:O-methyltransferase activity"/>
    <property type="evidence" value="ECO:0007669"/>
    <property type="project" value="TreeGrafter"/>
</dbReference>
<dbReference type="Pfam" id="PF05050">
    <property type="entry name" value="Methyltransf_21"/>
    <property type="match status" value="1"/>
</dbReference>
<proteinExistence type="predicted"/>
<organism evidence="2 3">
    <name type="scientific">Shimia marina</name>
    <dbReference type="NCBI Taxonomy" id="321267"/>
    <lineage>
        <taxon>Bacteria</taxon>
        <taxon>Pseudomonadati</taxon>
        <taxon>Pseudomonadota</taxon>
        <taxon>Alphaproteobacteria</taxon>
        <taxon>Rhodobacterales</taxon>
        <taxon>Roseobacteraceae</taxon>
    </lineage>
</organism>
<name>A0A0P1EQ37_9RHOB</name>
<gene>
    <name evidence="2" type="ORF">SHM7688_01984</name>
</gene>
<dbReference type="NCBIfam" id="TIGR01444">
    <property type="entry name" value="fkbM_fam"/>
    <property type="match status" value="1"/>
</dbReference>
<accession>A0A0P1EQ37</accession>
<dbReference type="InterPro" id="IPR029063">
    <property type="entry name" value="SAM-dependent_MTases_sf"/>
</dbReference>
<evidence type="ECO:0000259" key="1">
    <source>
        <dbReference type="Pfam" id="PF05050"/>
    </source>
</evidence>
<dbReference type="STRING" id="321267.SHM7688_01984"/>
<dbReference type="InterPro" id="IPR006342">
    <property type="entry name" value="FkbM_mtfrase"/>
</dbReference>
<dbReference type="AlphaFoldDB" id="A0A0P1EQ37"/>
<feature type="domain" description="Methyltransferase FkbM" evidence="1">
    <location>
        <begin position="112"/>
        <end position="270"/>
    </location>
</feature>
<keyword evidence="2" id="KW-0489">Methyltransferase</keyword>